<evidence type="ECO:0000313" key="4">
    <source>
        <dbReference type="Proteomes" id="UP000660680"/>
    </source>
</evidence>
<reference evidence="3" key="1">
    <citation type="journal article" date="2014" name="Int. J. Syst. Evol. Microbiol.">
        <title>Complete genome sequence of Corynebacterium casei LMG S-19264T (=DSM 44701T), isolated from a smear-ripened cheese.</title>
        <authorList>
            <consortium name="US DOE Joint Genome Institute (JGI-PGF)"/>
            <person name="Walter F."/>
            <person name="Albersmeier A."/>
            <person name="Kalinowski J."/>
            <person name="Ruckert C."/>
        </authorList>
    </citation>
    <scope>NUCLEOTIDE SEQUENCE</scope>
    <source>
        <strain evidence="3">JCM 3276</strain>
    </source>
</reference>
<keyword evidence="1" id="KW-0472">Membrane</keyword>
<organism evidence="3 4">
    <name type="scientific">Actinokineospora fastidiosa</name>
    <dbReference type="NCBI Taxonomy" id="1816"/>
    <lineage>
        <taxon>Bacteria</taxon>
        <taxon>Bacillati</taxon>
        <taxon>Actinomycetota</taxon>
        <taxon>Actinomycetes</taxon>
        <taxon>Pseudonocardiales</taxon>
        <taxon>Pseudonocardiaceae</taxon>
        <taxon>Actinokineospora</taxon>
    </lineage>
</organism>
<feature type="transmembrane region" description="Helical" evidence="1">
    <location>
        <begin position="42"/>
        <end position="61"/>
    </location>
</feature>
<dbReference type="Pfam" id="PF09990">
    <property type="entry name" value="DUF2231"/>
    <property type="match status" value="1"/>
</dbReference>
<reference evidence="3" key="2">
    <citation type="submission" date="2020-09" db="EMBL/GenBank/DDBJ databases">
        <authorList>
            <person name="Sun Q."/>
            <person name="Ohkuma M."/>
        </authorList>
    </citation>
    <scope>NUCLEOTIDE SEQUENCE</scope>
    <source>
        <strain evidence="3">JCM 3276</strain>
    </source>
</reference>
<dbReference type="EMBL" id="BMRB01000002">
    <property type="protein sequence ID" value="GGS28224.1"/>
    <property type="molecule type" value="Genomic_DNA"/>
</dbReference>
<feature type="domain" description="DUF2231" evidence="2">
    <location>
        <begin position="7"/>
        <end position="158"/>
    </location>
</feature>
<gene>
    <name evidence="3" type="ORF">GCM10010171_21430</name>
</gene>
<feature type="transmembrane region" description="Helical" evidence="1">
    <location>
        <begin position="87"/>
        <end position="104"/>
    </location>
</feature>
<keyword evidence="4" id="KW-1185">Reference proteome</keyword>
<comment type="caution">
    <text evidence="3">The sequence shown here is derived from an EMBL/GenBank/DDBJ whole genome shotgun (WGS) entry which is preliminary data.</text>
</comment>
<dbReference type="RefSeq" id="WP_189210277.1">
    <property type="nucleotide sequence ID" value="NZ_BMRB01000002.1"/>
</dbReference>
<dbReference type="InterPro" id="IPR019251">
    <property type="entry name" value="DUF2231_TM"/>
</dbReference>
<proteinExistence type="predicted"/>
<accession>A0A918GC21</accession>
<dbReference type="Proteomes" id="UP000660680">
    <property type="component" value="Unassembled WGS sequence"/>
</dbReference>
<name>A0A918GC21_9PSEU</name>
<evidence type="ECO:0000256" key="1">
    <source>
        <dbReference type="SAM" id="Phobius"/>
    </source>
</evidence>
<feature type="transmembrane region" description="Helical" evidence="1">
    <location>
        <begin position="124"/>
        <end position="145"/>
    </location>
</feature>
<evidence type="ECO:0000313" key="3">
    <source>
        <dbReference type="EMBL" id="GGS28224.1"/>
    </source>
</evidence>
<keyword evidence="1" id="KW-0812">Transmembrane</keyword>
<dbReference type="AlphaFoldDB" id="A0A918GC21"/>
<sequence length="165" mass="17188">MPEFVNGLPLHVLMIHAVVVFVPLGALGTILIAAWPAARRRVGWLVAGTVAVGTALTPIAAESGELLQRRLPENPLIVAHQQLGEQLIYFVVPQLLAVLGLMVAHTVNQSAQRADGGPSARARVILAVTAVLAVGLSAAAAVHVFRVGEAGSRAVWEGVANLPAR</sequence>
<protein>
    <recommendedName>
        <fullName evidence="2">DUF2231 domain-containing protein</fullName>
    </recommendedName>
</protein>
<evidence type="ECO:0000259" key="2">
    <source>
        <dbReference type="Pfam" id="PF09990"/>
    </source>
</evidence>
<feature type="transmembrane region" description="Helical" evidence="1">
    <location>
        <begin position="12"/>
        <end position="35"/>
    </location>
</feature>
<keyword evidence="1" id="KW-1133">Transmembrane helix</keyword>